<dbReference type="GO" id="GO:0097176">
    <property type="term" value="P:epoxide metabolic process"/>
    <property type="evidence" value="ECO:0007669"/>
    <property type="project" value="TreeGrafter"/>
</dbReference>
<dbReference type="InterPro" id="IPR029058">
    <property type="entry name" value="AB_hydrolase_fold"/>
</dbReference>
<feature type="active site" description="Proton acceptor" evidence="4">
    <location>
        <position position="375"/>
    </location>
</feature>
<reference evidence="6 7" key="1">
    <citation type="journal article" date="2015" name="Mol. Plant Microbe Interact.">
        <title>Genome, transcriptome, and functional analyses of Penicillium expansum provide new insights into secondary metabolism and pathogenicity.</title>
        <authorList>
            <person name="Ballester A.R."/>
            <person name="Marcet-Houben M."/>
            <person name="Levin E."/>
            <person name="Sela N."/>
            <person name="Selma-Lazaro C."/>
            <person name="Carmona L."/>
            <person name="Wisniewski M."/>
            <person name="Droby S."/>
            <person name="Gonzalez-Candelas L."/>
            <person name="Gabaldon T."/>
        </authorList>
    </citation>
    <scope>NUCLEOTIDE SEQUENCE [LARGE SCALE GENOMIC DNA]</scope>
    <source>
        <strain evidence="6 7">PHI-1</strain>
    </source>
</reference>
<dbReference type="PhylomeDB" id="A0A0A2KL57"/>
<evidence type="ECO:0000256" key="1">
    <source>
        <dbReference type="ARBA" id="ARBA00010088"/>
    </source>
</evidence>
<dbReference type="Proteomes" id="UP000030104">
    <property type="component" value="Unassembled WGS sequence"/>
</dbReference>
<dbReference type="OMA" id="YSAMMVT"/>
<gene>
    <name evidence="6" type="ORF">PITC_069630</name>
</gene>
<evidence type="ECO:0000313" key="7">
    <source>
        <dbReference type="Proteomes" id="UP000030104"/>
    </source>
</evidence>
<dbReference type="PIRSF" id="PIRSF001112">
    <property type="entry name" value="Epoxide_hydrolase"/>
    <property type="match status" value="1"/>
</dbReference>
<dbReference type="PANTHER" id="PTHR21661:SF35">
    <property type="entry name" value="EPOXIDE HYDROLASE"/>
    <property type="match status" value="1"/>
</dbReference>
<dbReference type="OrthoDB" id="7130006at2759"/>
<keyword evidence="2" id="KW-0058">Aromatic hydrocarbons catabolism</keyword>
<dbReference type="HOGENOM" id="CLU_019414_0_2_1"/>
<evidence type="ECO:0000256" key="2">
    <source>
        <dbReference type="ARBA" id="ARBA00022797"/>
    </source>
</evidence>
<dbReference type="STRING" id="40296.A0A0A2KL57"/>
<sequence>MADQPKPYKISVPDESLQDLQKRLALSKFATQLESSEQDPWNFGTPVKEVQRLIEYWKDGFDWRKAEAKLNELPQYQTQIEVDEFGSLHIHYVHQINTNKKAIPLLFSHGWPGSFVEVTKLLPMLKGDDDSPAFHVVAPSLPNFGFSSGVTRCGFGLVQYAEVLHKLMNKLGYDQYVTQGGDWGFWITRTISLLYPEHCQASHINMVLAKPPRFTDNPWAALQHALLPYNGREKAGRQRSEWFEREGYGYNLLQSTRPQTIGTALEDSPVALLAWIYEKLHDWTDSYPWTDDEILTWISIYWFSAAGPAASVRIYYEAFHAEMLKGKSYKELIAYVPHVKLGVSHLPREISVIPCSWAAGLGPVVQQNEHPRGGHFAAWEVPKFIVQDLRAMFSKDGPCYGIVSGKSGY</sequence>
<name>A0A0A2KL57_PENIT</name>
<dbReference type="Pfam" id="PF06441">
    <property type="entry name" value="EHN"/>
    <property type="match status" value="1"/>
</dbReference>
<dbReference type="GO" id="GO:0072330">
    <property type="term" value="P:monocarboxylic acid biosynthetic process"/>
    <property type="evidence" value="ECO:0007669"/>
    <property type="project" value="UniProtKB-ARBA"/>
</dbReference>
<dbReference type="GO" id="GO:0017000">
    <property type="term" value="P:antibiotic biosynthetic process"/>
    <property type="evidence" value="ECO:0007669"/>
    <property type="project" value="UniProtKB-ARBA"/>
</dbReference>
<feature type="active site" description="Proton donor" evidence="4">
    <location>
        <position position="315"/>
    </location>
</feature>
<protein>
    <submittedName>
        <fullName evidence="6">Alpha/beta hydrolase fold-1</fullName>
    </submittedName>
</protein>
<dbReference type="PANTHER" id="PTHR21661">
    <property type="entry name" value="EPOXIDE HYDROLASE 1-RELATED"/>
    <property type="match status" value="1"/>
</dbReference>
<dbReference type="AlphaFoldDB" id="A0A0A2KL57"/>
<comment type="similarity">
    <text evidence="1">Belongs to the peptidase S33 family.</text>
</comment>
<dbReference type="EMBL" id="JQGA01001198">
    <property type="protein sequence ID" value="KGO68567.1"/>
    <property type="molecule type" value="Genomic_DNA"/>
</dbReference>
<dbReference type="InterPro" id="IPR016292">
    <property type="entry name" value="Epoxide_hydrolase"/>
</dbReference>
<proteinExistence type="inferred from homology"/>
<dbReference type="PRINTS" id="PR00412">
    <property type="entry name" value="EPOXHYDRLASE"/>
</dbReference>
<organism evidence="6 7">
    <name type="scientific">Penicillium italicum</name>
    <name type="common">Blue mold</name>
    <dbReference type="NCBI Taxonomy" id="40296"/>
    <lineage>
        <taxon>Eukaryota</taxon>
        <taxon>Fungi</taxon>
        <taxon>Dikarya</taxon>
        <taxon>Ascomycota</taxon>
        <taxon>Pezizomycotina</taxon>
        <taxon>Eurotiomycetes</taxon>
        <taxon>Eurotiomycetidae</taxon>
        <taxon>Eurotiales</taxon>
        <taxon>Aspergillaceae</taxon>
        <taxon>Penicillium</taxon>
    </lineage>
</organism>
<evidence type="ECO:0000256" key="4">
    <source>
        <dbReference type="PIRSR" id="PIRSR001112-1"/>
    </source>
</evidence>
<evidence type="ECO:0000256" key="3">
    <source>
        <dbReference type="ARBA" id="ARBA00022801"/>
    </source>
</evidence>
<feature type="active site" description="Nucleophile" evidence="4">
    <location>
        <position position="182"/>
    </location>
</feature>
<dbReference type="GO" id="GO:0004301">
    <property type="term" value="F:epoxide hydrolase activity"/>
    <property type="evidence" value="ECO:0007669"/>
    <property type="project" value="TreeGrafter"/>
</dbReference>
<dbReference type="InterPro" id="IPR010497">
    <property type="entry name" value="Epoxide_hydro_N"/>
</dbReference>
<evidence type="ECO:0000259" key="5">
    <source>
        <dbReference type="Pfam" id="PF06441"/>
    </source>
</evidence>
<accession>A0A0A2KL57</accession>
<comment type="caution">
    <text evidence="6">The sequence shown here is derived from an EMBL/GenBank/DDBJ whole genome shotgun (WGS) entry which is preliminary data.</text>
</comment>
<keyword evidence="3 6" id="KW-0378">Hydrolase</keyword>
<dbReference type="Gene3D" id="3.40.50.1820">
    <property type="entry name" value="alpha/beta hydrolase"/>
    <property type="match status" value="1"/>
</dbReference>
<dbReference type="InterPro" id="IPR000639">
    <property type="entry name" value="Epox_hydrolase-like"/>
</dbReference>
<evidence type="ECO:0000313" key="6">
    <source>
        <dbReference type="EMBL" id="KGO68567.1"/>
    </source>
</evidence>
<dbReference type="SUPFAM" id="SSF53474">
    <property type="entry name" value="alpha/beta-Hydrolases"/>
    <property type="match status" value="1"/>
</dbReference>
<keyword evidence="7" id="KW-1185">Reference proteome</keyword>
<feature type="domain" description="Epoxide hydrolase N-terminal" evidence="5">
    <location>
        <begin position="5"/>
        <end position="118"/>
    </location>
</feature>